<reference evidence="1" key="1">
    <citation type="submission" date="2021-06" db="EMBL/GenBank/DDBJ databases">
        <authorList>
            <person name="Kallberg Y."/>
            <person name="Tangrot J."/>
            <person name="Rosling A."/>
        </authorList>
    </citation>
    <scope>NUCLEOTIDE SEQUENCE</scope>
    <source>
        <strain evidence="1">MA453B</strain>
    </source>
</reference>
<accession>A0A9N9JUT0</accession>
<sequence>LELELEEEDITKPTYTTIQVSNTFTQLEDQLIANVKIENINNPLQYQLDNIFRLIQK</sequence>
<dbReference type="EMBL" id="CAJVPY010032950">
    <property type="protein sequence ID" value="CAG8798356.1"/>
    <property type="molecule type" value="Genomic_DNA"/>
</dbReference>
<gene>
    <name evidence="1" type="ORF">DERYTH_LOCUS22855</name>
</gene>
<dbReference type="Proteomes" id="UP000789405">
    <property type="component" value="Unassembled WGS sequence"/>
</dbReference>
<evidence type="ECO:0000313" key="1">
    <source>
        <dbReference type="EMBL" id="CAG8798356.1"/>
    </source>
</evidence>
<organism evidence="1 2">
    <name type="scientific">Dentiscutata erythropus</name>
    <dbReference type="NCBI Taxonomy" id="1348616"/>
    <lineage>
        <taxon>Eukaryota</taxon>
        <taxon>Fungi</taxon>
        <taxon>Fungi incertae sedis</taxon>
        <taxon>Mucoromycota</taxon>
        <taxon>Glomeromycotina</taxon>
        <taxon>Glomeromycetes</taxon>
        <taxon>Diversisporales</taxon>
        <taxon>Gigasporaceae</taxon>
        <taxon>Dentiscutata</taxon>
    </lineage>
</organism>
<keyword evidence="2" id="KW-1185">Reference proteome</keyword>
<dbReference type="AlphaFoldDB" id="A0A9N9JUT0"/>
<feature type="non-terminal residue" evidence="1">
    <location>
        <position position="1"/>
    </location>
</feature>
<comment type="caution">
    <text evidence="1">The sequence shown here is derived from an EMBL/GenBank/DDBJ whole genome shotgun (WGS) entry which is preliminary data.</text>
</comment>
<protein>
    <submittedName>
        <fullName evidence="1">16440_t:CDS:1</fullName>
    </submittedName>
</protein>
<proteinExistence type="predicted"/>
<evidence type="ECO:0000313" key="2">
    <source>
        <dbReference type="Proteomes" id="UP000789405"/>
    </source>
</evidence>
<name>A0A9N9JUT0_9GLOM</name>